<reference evidence="5 6" key="1">
    <citation type="submission" date="2018-05" db="EMBL/GenBank/DDBJ databases">
        <title>Brachybacterium sp. M1HQ-2T, whole genome shotgun sequence.</title>
        <authorList>
            <person name="Tuo L."/>
        </authorList>
    </citation>
    <scope>NUCLEOTIDE SEQUENCE [LARGE SCALE GENOMIC DNA]</scope>
    <source>
        <strain evidence="5 6">M1HQ-2</strain>
    </source>
</reference>
<evidence type="ECO:0000256" key="1">
    <source>
        <dbReference type="ARBA" id="ARBA00023015"/>
    </source>
</evidence>
<dbReference type="InterPro" id="IPR018060">
    <property type="entry name" value="HTH_AraC"/>
</dbReference>
<evidence type="ECO:0000259" key="4">
    <source>
        <dbReference type="PROSITE" id="PS01124"/>
    </source>
</evidence>
<sequence length="265" mass="27694">MSGPLRILAIVSSPTSPTDDPRAQARWASVLALARSEAAVLGVEDLADHAGYSPFHFSRLFTARYGLGPGRYLTALRIDAAKRMLLGDDAAVIDVATEVGFDSLSSFSRRFRDSVGVPPGALRRLADRVADVPPRPFALSPDAPAHQVSVHLELPAAFSSRGDASVWVGWYPHPAPIGLPRAGVLARGERTLHLPLCPGAPFLLGFAVPAQASVEEHLIPADPVVAVHPAAVVPGDAVVLRFAPQGAMSPVPLLSALPVLCGSGA</sequence>
<dbReference type="Gene3D" id="1.10.10.60">
    <property type="entry name" value="Homeodomain-like"/>
    <property type="match status" value="2"/>
</dbReference>
<evidence type="ECO:0000313" key="6">
    <source>
        <dbReference type="Proteomes" id="UP000245590"/>
    </source>
</evidence>
<keyword evidence="2" id="KW-0238">DNA-binding</keyword>
<keyword evidence="6" id="KW-1185">Reference proteome</keyword>
<dbReference type="EMBL" id="QFKX01000007">
    <property type="protein sequence ID" value="PWH05070.1"/>
    <property type="molecule type" value="Genomic_DNA"/>
</dbReference>
<keyword evidence="1" id="KW-0805">Transcription regulation</keyword>
<accession>A0A2U2RGU2</accession>
<comment type="caution">
    <text evidence="5">The sequence shown here is derived from an EMBL/GenBank/DDBJ whole genome shotgun (WGS) entry which is preliminary data.</text>
</comment>
<protein>
    <submittedName>
        <fullName evidence="5">AraC family transcriptional regulator</fullName>
    </submittedName>
</protein>
<keyword evidence="3" id="KW-0804">Transcription</keyword>
<dbReference type="PANTHER" id="PTHR46796">
    <property type="entry name" value="HTH-TYPE TRANSCRIPTIONAL ACTIVATOR RHAS-RELATED"/>
    <property type="match status" value="1"/>
</dbReference>
<gene>
    <name evidence="5" type="ORF">DEO23_14840</name>
</gene>
<dbReference type="GO" id="GO:0043565">
    <property type="term" value="F:sequence-specific DNA binding"/>
    <property type="evidence" value="ECO:0007669"/>
    <property type="project" value="InterPro"/>
</dbReference>
<dbReference type="InterPro" id="IPR009057">
    <property type="entry name" value="Homeodomain-like_sf"/>
</dbReference>
<dbReference type="AlphaFoldDB" id="A0A2U2RGU2"/>
<dbReference type="OrthoDB" id="2060755at2"/>
<dbReference type="InterPro" id="IPR018062">
    <property type="entry name" value="HTH_AraC-typ_CS"/>
</dbReference>
<evidence type="ECO:0000313" key="5">
    <source>
        <dbReference type="EMBL" id="PWH05070.1"/>
    </source>
</evidence>
<dbReference type="PRINTS" id="PR00032">
    <property type="entry name" value="HTHARAC"/>
</dbReference>
<dbReference type="InterPro" id="IPR050204">
    <property type="entry name" value="AraC_XylS_family_regulators"/>
</dbReference>
<dbReference type="GO" id="GO:0003700">
    <property type="term" value="F:DNA-binding transcription factor activity"/>
    <property type="evidence" value="ECO:0007669"/>
    <property type="project" value="InterPro"/>
</dbReference>
<dbReference type="Pfam" id="PF12833">
    <property type="entry name" value="HTH_18"/>
    <property type="match status" value="1"/>
</dbReference>
<organism evidence="5 6">
    <name type="scientific">Brachybacterium endophyticum</name>
    <dbReference type="NCBI Taxonomy" id="2182385"/>
    <lineage>
        <taxon>Bacteria</taxon>
        <taxon>Bacillati</taxon>
        <taxon>Actinomycetota</taxon>
        <taxon>Actinomycetes</taxon>
        <taxon>Micrococcales</taxon>
        <taxon>Dermabacteraceae</taxon>
        <taxon>Brachybacterium</taxon>
    </lineage>
</organism>
<evidence type="ECO:0000256" key="2">
    <source>
        <dbReference type="ARBA" id="ARBA00023125"/>
    </source>
</evidence>
<dbReference type="PROSITE" id="PS01124">
    <property type="entry name" value="HTH_ARAC_FAMILY_2"/>
    <property type="match status" value="1"/>
</dbReference>
<proteinExistence type="predicted"/>
<dbReference type="SUPFAM" id="SSF46689">
    <property type="entry name" value="Homeodomain-like"/>
    <property type="match status" value="2"/>
</dbReference>
<evidence type="ECO:0000256" key="3">
    <source>
        <dbReference type="ARBA" id="ARBA00023163"/>
    </source>
</evidence>
<feature type="domain" description="HTH araC/xylS-type" evidence="4">
    <location>
        <begin position="25"/>
        <end position="125"/>
    </location>
</feature>
<name>A0A2U2RGU2_9MICO</name>
<dbReference type="PROSITE" id="PS00041">
    <property type="entry name" value="HTH_ARAC_FAMILY_1"/>
    <property type="match status" value="1"/>
</dbReference>
<dbReference type="Proteomes" id="UP000245590">
    <property type="component" value="Unassembled WGS sequence"/>
</dbReference>
<dbReference type="SMART" id="SM00342">
    <property type="entry name" value="HTH_ARAC"/>
    <property type="match status" value="1"/>
</dbReference>
<dbReference type="InterPro" id="IPR020449">
    <property type="entry name" value="Tscrpt_reg_AraC-type_HTH"/>
</dbReference>